<protein>
    <recommendedName>
        <fullName evidence="3">Secreted protein</fullName>
    </recommendedName>
</protein>
<comment type="caution">
    <text evidence="1">The sequence shown here is derived from an EMBL/GenBank/DDBJ whole genome shotgun (WGS) entry which is preliminary data.</text>
</comment>
<reference evidence="1 2" key="1">
    <citation type="submission" date="2021-06" db="EMBL/GenBank/DDBJ databases">
        <title>Caerostris extrusa draft genome.</title>
        <authorList>
            <person name="Kono N."/>
            <person name="Arakawa K."/>
        </authorList>
    </citation>
    <scope>NUCLEOTIDE SEQUENCE [LARGE SCALE GENOMIC DNA]</scope>
</reference>
<accession>A0AAV4W448</accession>
<evidence type="ECO:0000313" key="2">
    <source>
        <dbReference type="Proteomes" id="UP001054945"/>
    </source>
</evidence>
<dbReference type="AlphaFoldDB" id="A0AAV4W448"/>
<name>A0AAV4W448_CAEEX</name>
<organism evidence="1 2">
    <name type="scientific">Caerostris extrusa</name>
    <name type="common">Bark spider</name>
    <name type="synonym">Caerostris bankana</name>
    <dbReference type="NCBI Taxonomy" id="172846"/>
    <lineage>
        <taxon>Eukaryota</taxon>
        <taxon>Metazoa</taxon>
        <taxon>Ecdysozoa</taxon>
        <taxon>Arthropoda</taxon>
        <taxon>Chelicerata</taxon>
        <taxon>Arachnida</taxon>
        <taxon>Araneae</taxon>
        <taxon>Araneomorphae</taxon>
        <taxon>Entelegynae</taxon>
        <taxon>Araneoidea</taxon>
        <taxon>Araneidae</taxon>
        <taxon>Caerostris</taxon>
    </lineage>
</organism>
<dbReference type="Proteomes" id="UP001054945">
    <property type="component" value="Unassembled WGS sequence"/>
</dbReference>
<evidence type="ECO:0000313" key="1">
    <source>
        <dbReference type="EMBL" id="GIY77321.1"/>
    </source>
</evidence>
<proteinExistence type="predicted"/>
<evidence type="ECO:0008006" key="3">
    <source>
        <dbReference type="Google" id="ProtNLM"/>
    </source>
</evidence>
<keyword evidence="2" id="KW-1185">Reference proteome</keyword>
<sequence>MRHSERTRCPSRATPMQMSCRTMRWAMRFTRLLLSCSWASVVYCGRLTLVSSEPLPVHLTPPQVDFVDSRSSPSIRALSLFAFVWVAVKKKNELVERSFLSVNDIYITGKLTSP</sequence>
<gene>
    <name evidence="1" type="ORF">CEXT_427261</name>
</gene>
<dbReference type="EMBL" id="BPLR01015604">
    <property type="protein sequence ID" value="GIY77321.1"/>
    <property type="molecule type" value="Genomic_DNA"/>
</dbReference>